<organism evidence="5 6">
    <name type="scientific">Cyphellophora attinorum</name>
    <dbReference type="NCBI Taxonomy" id="1664694"/>
    <lineage>
        <taxon>Eukaryota</taxon>
        <taxon>Fungi</taxon>
        <taxon>Dikarya</taxon>
        <taxon>Ascomycota</taxon>
        <taxon>Pezizomycotina</taxon>
        <taxon>Eurotiomycetes</taxon>
        <taxon>Chaetothyriomycetidae</taxon>
        <taxon>Chaetothyriales</taxon>
        <taxon>Cyphellophoraceae</taxon>
        <taxon>Cyphellophora</taxon>
    </lineage>
</organism>
<dbReference type="InterPro" id="IPR029636">
    <property type="entry name" value="Csf1"/>
</dbReference>
<evidence type="ECO:0000259" key="3">
    <source>
        <dbReference type="Pfam" id="PF21678"/>
    </source>
</evidence>
<dbReference type="PANTHER" id="PTHR32085:SF3">
    <property type="entry name" value="PROTEIN CSF1"/>
    <property type="match status" value="1"/>
</dbReference>
<evidence type="ECO:0000313" key="5">
    <source>
        <dbReference type="EMBL" id="KPI44078.1"/>
    </source>
</evidence>
<feature type="transmembrane region" description="Helical" evidence="2">
    <location>
        <begin position="16"/>
        <end position="37"/>
    </location>
</feature>
<feature type="domain" description="Csf1 N-terminal" evidence="3">
    <location>
        <begin position="138"/>
        <end position="891"/>
    </location>
</feature>
<evidence type="ECO:0000256" key="2">
    <source>
        <dbReference type="SAM" id="Phobius"/>
    </source>
</evidence>
<gene>
    <name evidence="5" type="ORF">AB675_6219</name>
</gene>
<dbReference type="STRING" id="1664694.A0A0N0NQM4"/>
<dbReference type="EMBL" id="LFJN01000004">
    <property type="protein sequence ID" value="KPI44078.1"/>
    <property type="molecule type" value="Genomic_DNA"/>
</dbReference>
<accession>A0A0N0NQM4</accession>
<evidence type="ECO:0000259" key="4">
    <source>
        <dbReference type="Pfam" id="PF25038"/>
    </source>
</evidence>
<dbReference type="RefSeq" id="XP_018004041.1">
    <property type="nucleotide sequence ID" value="XM_018146495.1"/>
</dbReference>
<dbReference type="GeneID" id="28738375"/>
<proteinExistence type="predicted"/>
<comment type="caution">
    <text evidence="5">The sequence shown here is derived from an EMBL/GenBank/DDBJ whole genome shotgun (WGS) entry which is preliminary data.</text>
</comment>
<evidence type="ECO:0000313" key="6">
    <source>
        <dbReference type="Proteomes" id="UP000038010"/>
    </source>
</evidence>
<dbReference type="InterPro" id="IPR048636">
    <property type="entry name" value="Csf1_N"/>
</dbReference>
<keyword evidence="2" id="KW-0472">Membrane</keyword>
<keyword evidence="2" id="KW-0812">Transmembrane</keyword>
<feature type="region of interest" description="Disordered" evidence="1">
    <location>
        <begin position="180"/>
        <end position="257"/>
    </location>
</feature>
<feature type="region of interest" description="Disordered" evidence="1">
    <location>
        <begin position="1179"/>
        <end position="1210"/>
    </location>
</feature>
<feature type="domain" description="Csf1 C-terminal region" evidence="4">
    <location>
        <begin position="2434"/>
        <end position="3160"/>
    </location>
</feature>
<dbReference type="VEuPathDB" id="FungiDB:AB675_6219"/>
<dbReference type="InterPro" id="IPR056779">
    <property type="entry name" value="Csf1_C"/>
</dbReference>
<feature type="compositionally biased region" description="Basic and acidic residues" evidence="1">
    <location>
        <begin position="1179"/>
        <end position="1196"/>
    </location>
</feature>
<feature type="region of interest" description="Disordered" evidence="1">
    <location>
        <begin position="113"/>
        <end position="147"/>
    </location>
</feature>
<protein>
    <submittedName>
        <fullName evidence="5">Protein CSF1</fullName>
    </submittedName>
</protein>
<feature type="compositionally biased region" description="Basic and acidic residues" evidence="1">
    <location>
        <begin position="202"/>
        <end position="236"/>
    </location>
</feature>
<name>A0A0N0NQM4_9EURO</name>
<dbReference type="Pfam" id="PF21678">
    <property type="entry name" value="Csf1_N"/>
    <property type="match status" value="1"/>
</dbReference>
<dbReference type="GO" id="GO:0006113">
    <property type="term" value="P:fermentation"/>
    <property type="evidence" value="ECO:0007669"/>
    <property type="project" value="InterPro"/>
</dbReference>
<dbReference type="OrthoDB" id="10051416at2759"/>
<reference evidence="5 6" key="1">
    <citation type="submission" date="2015-06" db="EMBL/GenBank/DDBJ databases">
        <title>Draft genome of the ant-associated black yeast Phialophora attae CBS 131958.</title>
        <authorList>
            <person name="Moreno L.F."/>
            <person name="Stielow B.J."/>
            <person name="de Hoog S."/>
            <person name="Vicente V.A."/>
            <person name="Weiss V.A."/>
            <person name="de Vries M."/>
            <person name="Cruz L.M."/>
            <person name="Souza E.M."/>
        </authorList>
    </citation>
    <scope>NUCLEOTIDE SEQUENCE [LARGE SCALE GENOMIC DNA]</scope>
    <source>
        <strain evidence="5 6">CBS 131958</strain>
    </source>
</reference>
<evidence type="ECO:0000256" key="1">
    <source>
        <dbReference type="SAM" id="MobiDB-lite"/>
    </source>
</evidence>
<keyword evidence="2" id="KW-1133">Transmembrane helix</keyword>
<dbReference type="GO" id="GO:0016020">
    <property type="term" value="C:membrane"/>
    <property type="evidence" value="ECO:0007669"/>
    <property type="project" value="InterPro"/>
</dbReference>
<feature type="region of interest" description="Disordered" evidence="1">
    <location>
        <begin position="1225"/>
        <end position="1248"/>
    </location>
</feature>
<keyword evidence="6" id="KW-1185">Reference proteome</keyword>
<dbReference type="PANTHER" id="PTHR32085">
    <property type="entry name" value="PROTEIN CSF1"/>
    <property type="match status" value="1"/>
</dbReference>
<dbReference type="Pfam" id="PF25038">
    <property type="entry name" value="Csf1_C"/>
    <property type="match status" value="1"/>
</dbReference>
<dbReference type="Proteomes" id="UP000038010">
    <property type="component" value="Unassembled WGS sequence"/>
</dbReference>
<feature type="compositionally biased region" description="Polar residues" evidence="1">
    <location>
        <begin position="183"/>
        <end position="201"/>
    </location>
</feature>
<sequence length="3160" mass="351755">MVWNLFPRFGGGTFNWTWTIELVVCITLTIWFLFYFNRVFATLVSYGARAYAWKKLKVWVDIQAIQISLLGGRIFFKGIRYHGENETIYIQQGYITWRYYSFNARQVNLIKPKKTTTKGSEDGGSSPDDSTEEGDVQSQKTAGPPGADSVARVLINVTGLEWFVYNRTPAYDAILAAADRPSRSAQGDPTWTIKPGSTDSSSNEKKASGVEERERGSSSAESKPEVEVRRKSSDVKTEEEDESFDRDQRSTHSGLAPADEAPVSAFYSLMLALLPIGVECNRGAISLGNESTRAIVVTTFAKAKGHIDAAAAEDKDIFRQIFDFEIENPMVQMKPNPDFRHSQMAAAERIIQGIDTPVLQRRWWQINLDFRRRRHDAAHKLKNLTPGFTGSVESFRPHSHGEKSNNRYTAFGYEGDEAAAWYGLDRYLDENDRDDHEAWSHVDYARFSTILDCPAVHFNFYWDIQGPVPSSDAVTAGEGNGYLLNGDVPPAYGMNLVVKGGDVNYGPWADRLRLEIQSAFFPNAYRSATPTEPPEAGDLRIYTIMNIRVDIEKDVTLRVPTRELSKDWQWRGRAHAAREAAMVRRQRERRPHFSFRKNHKQAAGPEVRPFGWFSFTVGPDTIVKYDMAMIPDADGYQNSLDLDLVNTRATSSVNHAVLWRCPSHKINAKLPYPLGWNHTHDWVFNVESDSLEMFILRDHMFLLIDLISDFTAGQKADFMTFVPYIYNMGLVFHDLKLYLNANDFNIIDTPTNLDENAYLILGFELLDGSVGIPQRYFAPRQSEVLFKAKGKHAYMDISSPQWNTMRTFLQDEDYIPDLKTMATLKGLEMEGSYNYYTAQAPHLSDSLFMTIIGISPRFHLHGFLIRYFMNVKENYFGEHLHFRTLEEYQALIDPDRPATANPRPTSKENDLDVILAVRADESSILIPSNIYTRRKGVRADILMVEADMRFTNYYMDLQVNSSPIEVSLETIKRPGQKPDVSSTQIFIQEAVVFGHRLFGAPPSEPTYSCHWDIDVGIITGQCSSEFLATLIQGVGALIYTMDDFENSLPDVLSVSIYDVNFVRARAAGIKLWLVAESTALLVDISPLTVDFDDWAGEHFAKHINVDVPGITVAAVDAKSALRHAGSGTHNIETLALFKTSLRLATLDKTSNLARTRAMQQAHIRFSDQRTHRTEWLLHKRPTEAAHRNDRKSEWSKHPPGMPVPVVPNPLHSIDEALDERLHDLGLRRQPSSISSRSRRQEKSSTFLDKSILRTSSQLSVSKEPLNVERSIGAVSLATSSSWAPPHFPLANASPSCADMPESFQAPPSVVRRVPKSFPATDEDWAEDGKHSHMGLIVSLEQGLVGFCKPGLLMGIASLISALQPKAALDRFDAVQQEVITLVMQKLRPMVGEKTLDLDIRLPYAHLRFIHDGHDLESPSAAYKDQFDIQLLRGRADVRFISRQVMNDPDHPMTHGLLIHTSVDSLSIAGSDTNVAHNDRPARSALSISKLGVWFSSKERLRGMVQVADIETEVEASMLDQLAQMIARTSTMVDSLVDRFSNIDDSLKTRHLVYHLTQAATGAASDPGFLTRPSYVLRSTENHIRSSESWKILSRLRYVFAVADRETAHGVYEDCPCSGLELQDSARSQMVQAFDEWGTWDSIPDNRMPVVTALFGQDAKVDGSMSVPRFITLELTLGNFEVVLDPGPAQSNVSLGGLEVAATFDPGFRGLNSSGDSRVVVQIYSAQFVVNLKWELVELASELVRLLQAQPNTSSTTVADHQASTSALDRFVVEAVVCADLTSINVQSKNLTLKLGAENLSTSSILAVPANSEMSFFITVTSRVAIARLIGLDKGLLVWRLIESKISSSFVPTYSADEADALPIRRLRVAAACTRLRFKLKEDIPFVMKVVRAVVDNEVAEVLKLFFTGPVKLKRPKLERTEPKRDPKVEFHIALFLEDYKLDFVLLPSLRYSIDGQVARTSVIPRGQGKMMVNFDLKEHQHAFRGTWSSTYERPSSLQMPPINGQISIESVEEILTLGVHSTIEQVEFELSAVRACFDVVNQPGFINTIKSTQNDIKATTERINELFTPAAAVTVQTNVPKPPLTVRFSADGTLMGLRINCHAPSLRDSEARTDLNFVIGRTAVRVHNMISNSTKIWEKPQFSAGVQEVSIGLVRRERYSGSNCGRLSTGIHISGVTEVDEKNNHLQVFRVSSKGINVDMYEETASLLIDVASFLQERIKSITISDEAKNLKPIRRLTMATLGERPVLPEPKPEDVIEDDDASTHLFDSVVSVDIDRIQLVPHSHDPLQRSANSALLPEVIFSVAYLSTKKERRIAFQAKGKALDLRLRADFVIPAAMIQKSLSAASTEIRNSNVTFSSNNAGPPETRRKTVLSRKRFAWLAVDADFAGAFVHISPRPDDQPRSRFHMLKGPSRSRAGRYLQAVHGEHATQAALQAPGIAIKVQYRDNGADDPVLSTEVKVAASSNILYPSVVPLIMEISSSVKELMGDETASARPQTTPQPTAQQATAKYLTEGSLEPHAVLGRTRLNAGLWIQRQEFSLSCQPIARVSATAKFEEIFLSVTTVQGPDHRFFSVLMTFNKLQSSVQHVYSRESTASFELDSIVLSLMNSKHVSGTTGISAIVNLSPMSMDINAKQLQDFLLFREIWYPAELRGSKQPAAAPVSATTDTQAFAIQRYQQIAASGTLPWSAIVSVQEIKMQIDAGPMLGKSVLTVSKLWASSKKNSDAEQNLCVGFDRIGIDSTGRMSGFVELDTFRVRTSIRWPEDVKTSMRAPLVQASVGFDHLRTKMVFDYQPFGVADVSNFEAMMYNVRQDQGQNDRLVAMVNSGKVQAFITTMAGAQGLALVQTCERLMEDKKEAFHSSLMELDKQLRRKSVFPTATWVAPVQGANKIDKSPAHTGLSLHTDVVVALGEIDVGIFPNTFFDAQILKLEATDAQARFAVAANSGQVESELSMRLGQVRVALSNVSKHNTKALGEVSVPDVIDRATTSRGGTILKVPALHSSMRTWQKANDNTVEYIFRSTFEGKVDVGWNYSRISFIRDMWQTHSRAFAARAGKPLPEPAVKITAQQGSGGKAGEGEKITAVVNMPVASNKYRYVALQPPVIDTPQLRDLGEATPSLEWIGLHRDRLPEATHSVAIVTLLEVCKEVEDAYVRILGST</sequence>